<accession>A0ACD2EHS5</accession>
<keyword evidence="2" id="KW-1185">Reference proteome</keyword>
<name>A0ACD2EHS5_9MYCO</name>
<gene>
    <name evidence="1" type="ORF">EHH44_20685</name>
</gene>
<comment type="caution">
    <text evidence="1">The sequence shown here is derived from an EMBL/GenBank/DDBJ whole genome shotgun (WGS) entry which is preliminary data.</text>
</comment>
<proteinExistence type="predicted"/>
<organism evidence="1 2">
    <name type="scientific">Mycolicibacter terrae</name>
    <dbReference type="NCBI Taxonomy" id="1788"/>
    <lineage>
        <taxon>Bacteria</taxon>
        <taxon>Bacillati</taxon>
        <taxon>Actinomycetota</taxon>
        <taxon>Actinomycetes</taxon>
        <taxon>Mycobacteriales</taxon>
        <taxon>Mycobacteriaceae</taxon>
        <taxon>Mycolicibacter</taxon>
    </lineage>
</organism>
<sequence>MAASGTKGRWARVVRYAFGGFLLLLAIADVWVGFPWYGTLGIVCAALAIIIPQRRIFRPGLNRTGSEIICRYTPWFEGNAYMAGTVIPLMGVAMAAAGRDPGYPAWFQIGGILLMGVMPLVLFSALRMWRRCPLCISPSALALRPATPGSKWTEIRREQVESITPKIVPNPVNGQSLQTEIAYRTGGSERTDIQTVLLGLHLTVQPINLANALVAWKDATDDDPDALLDRIDQILRGHSDVGA</sequence>
<dbReference type="EMBL" id="RRZR01000072">
    <property type="protein sequence ID" value="RRR40296.1"/>
    <property type="molecule type" value="Genomic_DNA"/>
</dbReference>
<protein>
    <submittedName>
        <fullName evidence="1">Uncharacterized protein</fullName>
    </submittedName>
</protein>
<reference evidence="1" key="1">
    <citation type="submission" date="2018-11" db="EMBL/GenBank/DDBJ databases">
        <authorList>
            <person name="Sattar A."/>
            <person name="Zunita Z."/>
            <person name="Jalila A."/>
            <person name="Saleha A.A."/>
        </authorList>
    </citation>
    <scope>NUCLEOTIDE SEQUENCE</scope>
    <source>
        <strain evidence="1">F12-74</strain>
    </source>
</reference>
<evidence type="ECO:0000313" key="1">
    <source>
        <dbReference type="EMBL" id="RRR40296.1"/>
    </source>
</evidence>
<dbReference type="Proteomes" id="UP000268891">
    <property type="component" value="Unassembled WGS sequence"/>
</dbReference>
<evidence type="ECO:0000313" key="2">
    <source>
        <dbReference type="Proteomes" id="UP000268891"/>
    </source>
</evidence>